<dbReference type="PROSITE" id="PS51755">
    <property type="entry name" value="OMPR_PHOB"/>
    <property type="match status" value="1"/>
</dbReference>
<feature type="DNA-binding region" description="OmpR/PhoB-type" evidence="2">
    <location>
        <begin position="2"/>
        <end position="102"/>
    </location>
</feature>
<sequence>MRGTIVYVDKEFDPNFLYCMDKEGNSVRFSRAERILLKTFSKHPGIVLSRDTLLDALAGPGSDASDRNVDFLINRLRRKLGDSARNARFIATQYGEGYVWIAERAAPSLMAQHAFLVVGPLRGLRFIGPHAGLARTFARILATQIGAKLAKEHEIVVDENCPGPDRFPSDPPQFAVDLNFLLVGDRLDCALVLKRFATGQIIRASRHTLAEALSAQGENLPETVEAIATDIWSAVWKALAQEEALAQPPPDKPLAVRMHDAAAMLTQNPSWMEAEARLRSTLESNPSSHDAAVMLATCLHSKYIMTGTVKPRGTDRRREDEDEMERLLLTSLPHLNDNPVLMMAAGKLLYFLDRGHRSLGAEIIENAFHSSTAFATAFTTYGQLQMLLGDIDEALALYERGFEICEPGSDFYFYLFVLKCQALIAKDDREQVDILLNDLFDRFPAARAGLSVMFAPDTSVDLHPETRALFEAMSLERARDLLIWMNYVSARLFRFQEHGANILKGPTSHLLLRFGRDVLADEIAHYFPETGATVRASRTASRRRAHTSRQKTRDRRSSAS</sequence>
<organism evidence="5 6">
    <name type="scientific">Oricola thermophila</name>
    <dbReference type="NCBI Taxonomy" id="2742145"/>
    <lineage>
        <taxon>Bacteria</taxon>
        <taxon>Pseudomonadati</taxon>
        <taxon>Pseudomonadota</taxon>
        <taxon>Alphaproteobacteria</taxon>
        <taxon>Hyphomicrobiales</taxon>
        <taxon>Ahrensiaceae</taxon>
        <taxon>Oricola</taxon>
    </lineage>
</organism>
<dbReference type="AlphaFoldDB" id="A0A6N1VDP6"/>
<proteinExistence type="predicted"/>
<dbReference type="InterPro" id="IPR036388">
    <property type="entry name" value="WH-like_DNA-bd_sf"/>
</dbReference>
<dbReference type="InterPro" id="IPR016032">
    <property type="entry name" value="Sig_transdc_resp-reg_C-effctor"/>
</dbReference>
<keyword evidence="6" id="KW-1185">Reference proteome</keyword>
<feature type="compositionally biased region" description="Basic residues" evidence="3">
    <location>
        <begin position="540"/>
        <end position="554"/>
    </location>
</feature>
<dbReference type="RefSeq" id="WP_175276731.1">
    <property type="nucleotide sequence ID" value="NZ_CP054836.1"/>
</dbReference>
<evidence type="ECO:0000256" key="2">
    <source>
        <dbReference type="PROSITE-ProRule" id="PRU01091"/>
    </source>
</evidence>
<dbReference type="CDD" id="cd00383">
    <property type="entry name" value="trans_reg_C"/>
    <property type="match status" value="1"/>
</dbReference>
<dbReference type="Gene3D" id="1.10.10.10">
    <property type="entry name" value="Winged helix-like DNA-binding domain superfamily/Winged helix DNA-binding domain"/>
    <property type="match status" value="1"/>
</dbReference>
<evidence type="ECO:0000259" key="4">
    <source>
        <dbReference type="PROSITE" id="PS51755"/>
    </source>
</evidence>
<feature type="region of interest" description="Disordered" evidence="3">
    <location>
        <begin position="535"/>
        <end position="560"/>
    </location>
</feature>
<reference evidence="5 6" key="1">
    <citation type="submission" date="2020-06" db="EMBL/GenBank/DDBJ databases">
        <title>Oricola thermophila sp. nov. isolated from a tidal sediments.</title>
        <authorList>
            <person name="Kwon K.K."/>
            <person name="Yang S.-H."/>
            <person name="Park M.-J."/>
        </authorList>
    </citation>
    <scope>NUCLEOTIDE SEQUENCE [LARGE SCALE GENOMIC DNA]</scope>
    <source>
        <strain evidence="5 6">MEBiC13590</strain>
    </source>
</reference>
<accession>A0A6N1VDP6</accession>
<keyword evidence="1 2" id="KW-0238">DNA-binding</keyword>
<dbReference type="Proteomes" id="UP000509367">
    <property type="component" value="Chromosome"/>
</dbReference>
<dbReference type="SMART" id="SM00862">
    <property type="entry name" value="Trans_reg_C"/>
    <property type="match status" value="1"/>
</dbReference>
<dbReference type="EMBL" id="CP054836">
    <property type="protein sequence ID" value="QKV18838.1"/>
    <property type="molecule type" value="Genomic_DNA"/>
</dbReference>
<gene>
    <name evidence="5" type="ORF">HTY61_10440</name>
</gene>
<dbReference type="GO" id="GO:0003677">
    <property type="term" value="F:DNA binding"/>
    <property type="evidence" value="ECO:0007669"/>
    <property type="project" value="UniProtKB-UniRule"/>
</dbReference>
<evidence type="ECO:0000313" key="5">
    <source>
        <dbReference type="EMBL" id="QKV18838.1"/>
    </source>
</evidence>
<dbReference type="Pfam" id="PF00486">
    <property type="entry name" value="Trans_reg_C"/>
    <property type="match status" value="1"/>
</dbReference>
<dbReference type="SUPFAM" id="SSF46894">
    <property type="entry name" value="C-terminal effector domain of the bipartite response regulators"/>
    <property type="match status" value="1"/>
</dbReference>
<evidence type="ECO:0000313" key="6">
    <source>
        <dbReference type="Proteomes" id="UP000509367"/>
    </source>
</evidence>
<dbReference type="SUPFAM" id="SSF48452">
    <property type="entry name" value="TPR-like"/>
    <property type="match status" value="1"/>
</dbReference>
<name>A0A6N1VDP6_9HYPH</name>
<dbReference type="KEGG" id="orm:HTY61_10440"/>
<evidence type="ECO:0000256" key="3">
    <source>
        <dbReference type="SAM" id="MobiDB-lite"/>
    </source>
</evidence>
<evidence type="ECO:0000256" key="1">
    <source>
        <dbReference type="ARBA" id="ARBA00023125"/>
    </source>
</evidence>
<dbReference type="InterPro" id="IPR011990">
    <property type="entry name" value="TPR-like_helical_dom_sf"/>
</dbReference>
<protein>
    <submittedName>
        <fullName evidence="5">Winged helix-turn-helix domain-containing protein</fullName>
    </submittedName>
</protein>
<dbReference type="InterPro" id="IPR001867">
    <property type="entry name" value="OmpR/PhoB-type_DNA-bd"/>
</dbReference>
<dbReference type="GO" id="GO:0000160">
    <property type="term" value="P:phosphorelay signal transduction system"/>
    <property type="evidence" value="ECO:0007669"/>
    <property type="project" value="InterPro"/>
</dbReference>
<dbReference type="GO" id="GO:0006355">
    <property type="term" value="P:regulation of DNA-templated transcription"/>
    <property type="evidence" value="ECO:0007669"/>
    <property type="project" value="InterPro"/>
</dbReference>
<dbReference type="Gene3D" id="1.25.40.10">
    <property type="entry name" value="Tetratricopeptide repeat domain"/>
    <property type="match status" value="1"/>
</dbReference>
<feature type="domain" description="OmpR/PhoB-type" evidence="4">
    <location>
        <begin position="2"/>
        <end position="102"/>
    </location>
</feature>